<organism evidence="1 2">
    <name type="scientific">Cetraspora pellucida</name>
    <dbReference type="NCBI Taxonomy" id="1433469"/>
    <lineage>
        <taxon>Eukaryota</taxon>
        <taxon>Fungi</taxon>
        <taxon>Fungi incertae sedis</taxon>
        <taxon>Mucoromycota</taxon>
        <taxon>Glomeromycotina</taxon>
        <taxon>Glomeromycetes</taxon>
        <taxon>Diversisporales</taxon>
        <taxon>Gigasporaceae</taxon>
        <taxon>Cetraspora</taxon>
    </lineage>
</organism>
<evidence type="ECO:0000313" key="1">
    <source>
        <dbReference type="EMBL" id="CAG8486977.1"/>
    </source>
</evidence>
<name>A0A9N8ZBA3_9GLOM</name>
<dbReference type="Proteomes" id="UP000789759">
    <property type="component" value="Unassembled WGS sequence"/>
</dbReference>
<dbReference type="AlphaFoldDB" id="A0A9N8ZBA3"/>
<keyword evidence="2" id="KW-1185">Reference proteome</keyword>
<gene>
    <name evidence="1" type="ORF">CPELLU_LOCUS1791</name>
</gene>
<dbReference type="EMBL" id="CAJVQA010000702">
    <property type="protein sequence ID" value="CAG8486977.1"/>
    <property type="molecule type" value="Genomic_DNA"/>
</dbReference>
<proteinExistence type="predicted"/>
<protein>
    <submittedName>
        <fullName evidence="1">14068_t:CDS:1</fullName>
    </submittedName>
</protein>
<accession>A0A9N8ZBA3</accession>
<sequence>MLLVDFSFVIQESVTEIECVHIEGRVRRKSLRKKEKELEDKVVFLRSKNVSCIETNSLWPTVSAVERSSMTKEKITSATFNDNPLFSVTFTLNNGSSETVHLGAPNLDELNNKIHITIDDDGYYENKQPNTTKSTQLNEVQGVEKSQNYADLQSDKYTDSDEEIEEQVSDELTLSLCQECADEVIRNVPSDLSEDLLPSINDIMEIDIEINLIQSEIDSRNVANVLNSSQIRKDELPNIEKYQLFVNDSYLNIYLHDIIKGNERTSIINEKAKEKQKANESIIINVPSNLSSVYINDPIPEFYIDKVEKLRTSNDSINILESDDSNSEEEIEKQGVLARKHKHKINQKYEISKKPKTTDSKDEVITFQNINENSQLANILDKLNLDDFLTTNFKDLFDKNDIEINISFQSSLEYLTSIEKLEGYLKEWIFQFDQITSLKYKVDEKRLKMLYDLKKAYISLIIMLNAKYEQNINKPPSHYTLCGFVYKKMQSILNIKERQKRKYWLGTWRLIELFNLTCCPTNIMVGAGITAKFLMNSIVENYDLFLKSLLDDNDASHQSPKFDSSVIK</sequence>
<comment type="caution">
    <text evidence="1">The sequence shown here is derived from an EMBL/GenBank/DDBJ whole genome shotgun (WGS) entry which is preliminary data.</text>
</comment>
<reference evidence="1" key="1">
    <citation type="submission" date="2021-06" db="EMBL/GenBank/DDBJ databases">
        <authorList>
            <person name="Kallberg Y."/>
            <person name="Tangrot J."/>
            <person name="Rosling A."/>
        </authorList>
    </citation>
    <scope>NUCLEOTIDE SEQUENCE</scope>
    <source>
        <strain evidence="1">FL966</strain>
    </source>
</reference>
<dbReference type="OrthoDB" id="2441323at2759"/>
<evidence type="ECO:0000313" key="2">
    <source>
        <dbReference type="Proteomes" id="UP000789759"/>
    </source>
</evidence>